<dbReference type="Gene3D" id="3.50.50.60">
    <property type="entry name" value="FAD/NAD(P)-binding domain"/>
    <property type="match status" value="1"/>
</dbReference>
<accession>A0A1M4WLM1</accession>
<dbReference type="PANTHER" id="PTHR13789">
    <property type="entry name" value="MONOOXYGENASE"/>
    <property type="match status" value="1"/>
</dbReference>
<dbReference type="Pfam" id="PF01494">
    <property type="entry name" value="FAD_binding_3"/>
    <property type="match status" value="1"/>
</dbReference>
<keyword evidence="2" id="KW-0503">Monooxygenase</keyword>
<evidence type="ECO:0000313" key="5">
    <source>
        <dbReference type="Proteomes" id="UP000184517"/>
    </source>
</evidence>
<dbReference type="InterPro" id="IPR036188">
    <property type="entry name" value="FAD/NAD-bd_sf"/>
</dbReference>
<keyword evidence="5" id="KW-1185">Reference proteome</keyword>
<dbReference type="AlphaFoldDB" id="A0A1M4WLM1"/>
<feature type="domain" description="FAD-binding" evidence="3">
    <location>
        <begin position="5"/>
        <end position="323"/>
    </location>
</feature>
<dbReference type="PANTHER" id="PTHR13789:SF309">
    <property type="entry name" value="PUTATIVE (AFU_ORTHOLOGUE AFUA_6G14510)-RELATED"/>
    <property type="match status" value="1"/>
</dbReference>
<dbReference type="InterPro" id="IPR050493">
    <property type="entry name" value="FAD-dep_Monooxygenase_BioMet"/>
</dbReference>
<dbReference type="GO" id="GO:0071949">
    <property type="term" value="F:FAD binding"/>
    <property type="evidence" value="ECO:0007669"/>
    <property type="project" value="InterPro"/>
</dbReference>
<evidence type="ECO:0000256" key="1">
    <source>
        <dbReference type="ARBA" id="ARBA00023002"/>
    </source>
</evidence>
<organism evidence="4 5">
    <name type="scientific">Marinomonas polaris DSM 16579</name>
    <dbReference type="NCBI Taxonomy" id="1122206"/>
    <lineage>
        <taxon>Bacteria</taxon>
        <taxon>Pseudomonadati</taxon>
        <taxon>Pseudomonadota</taxon>
        <taxon>Gammaproteobacteria</taxon>
        <taxon>Oceanospirillales</taxon>
        <taxon>Oceanospirillaceae</taxon>
        <taxon>Marinomonas</taxon>
    </lineage>
</organism>
<evidence type="ECO:0000256" key="2">
    <source>
        <dbReference type="ARBA" id="ARBA00023033"/>
    </source>
</evidence>
<dbReference type="InterPro" id="IPR002938">
    <property type="entry name" value="FAD-bd"/>
</dbReference>
<dbReference type="Proteomes" id="UP000184517">
    <property type="component" value="Unassembled WGS sequence"/>
</dbReference>
<reference evidence="5" key="1">
    <citation type="submission" date="2016-11" db="EMBL/GenBank/DDBJ databases">
        <authorList>
            <person name="Varghese N."/>
            <person name="Submissions S."/>
        </authorList>
    </citation>
    <scope>NUCLEOTIDE SEQUENCE [LARGE SCALE GENOMIC DNA]</scope>
    <source>
        <strain evidence="5">DSM 16579</strain>
    </source>
</reference>
<dbReference type="STRING" id="1122206.SAMN02745753_00828"/>
<name>A0A1M4WLM1_9GAMM</name>
<protein>
    <submittedName>
        <fullName evidence="4">2-polyprenyl-6-methoxyphenol hydroxylase</fullName>
    </submittedName>
</protein>
<dbReference type="GO" id="GO:0004497">
    <property type="term" value="F:monooxygenase activity"/>
    <property type="evidence" value="ECO:0007669"/>
    <property type="project" value="UniProtKB-KW"/>
</dbReference>
<evidence type="ECO:0000313" key="4">
    <source>
        <dbReference type="EMBL" id="SHE82159.1"/>
    </source>
</evidence>
<dbReference type="EMBL" id="FQVF01000004">
    <property type="protein sequence ID" value="SHE82159.1"/>
    <property type="molecule type" value="Genomic_DNA"/>
</dbReference>
<dbReference type="OrthoDB" id="9782160at2"/>
<gene>
    <name evidence="4" type="ORF">SAMN02745753_00828</name>
</gene>
<evidence type="ECO:0000259" key="3">
    <source>
        <dbReference type="Pfam" id="PF01494"/>
    </source>
</evidence>
<dbReference type="PRINTS" id="PR00420">
    <property type="entry name" value="RNGMNOXGNASE"/>
</dbReference>
<proteinExistence type="predicted"/>
<dbReference type="RefSeq" id="WP_072838470.1">
    <property type="nucleotide sequence ID" value="NZ_FQVF01000004.1"/>
</dbReference>
<keyword evidence="1" id="KW-0560">Oxidoreductase</keyword>
<dbReference type="SUPFAM" id="SSF51905">
    <property type="entry name" value="FAD/NAD(P)-binding domain"/>
    <property type="match status" value="1"/>
</dbReference>
<sequence length="372" mass="40735">MSKRIAIVGAGVAGLAFATLAAKQGNQVDIFERRSQAGSDLGAGVTLWPNAIFVLTQMGLLKAIQKASGEPMTMTRYDLTTGVQGELSLRGLNQSAGFNTLTILRRDLMAILFAGADQAGVQIHFGEAINLDKLSELENQYDWVIGADGRMSSTLRKKISPVSQPVYQGFVNVIGISHSSPIRPLNSQSIQDYWGDGERFGIVPIDASACFWAAGWAEVEKQPNRMFTLSELGERFREWPSEVLTVLQQAEQSSLHTVYVHDLDPMTSWYRGKCMVIGDAAHAALPTSGQGACQALEDAWWLAKLMQEEATTDRLFARFQQQRLEKTVAIQMTGRHIAQAIFHTPANQRPAQGSVTEASLDAMAAFWMTGLV</sequence>